<dbReference type="Proteomes" id="UP001152797">
    <property type="component" value="Unassembled WGS sequence"/>
</dbReference>
<keyword evidence="6" id="KW-1185">Reference proteome</keyword>
<dbReference type="AlphaFoldDB" id="A0A9P1DCA6"/>
<organism evidence="3">
    <name type="scientific">Cladocopium goreaui</name>
    <dbReference type="NCBI Taxonomy" id="2562237"/>
    <lineage>
        <taxon>Eukaryota</taxon>
        <taxon>Sar</taxon>
        <taxon>Alveolata</taxon>
        <taxon>Dinophyceae</taxon>
        <taxon>Suessiales</taxon>
        <taxon>Symbiodiniaceae</taxon>
        <taxon>Cladocopium</taxon>
    </lineage>
</organism>
<dbReference type="OrthoDB" id="443504at2759"/>
<feature type="coiled-coil region" evidence="1">
    <location>
        <begin position="26"/>
        <end position="98"/>
    </location>
</feature>
<evidence type="ECO:0000256" key="2">
    <source>
        <dbReference type="SAM" id="MobiDB-lite"/>
    </source>
</evidence>
<evidence type="ECO:0000313" key="3">
    <source>
        <dbReference type="EMBL" id="CAI4006855.1"/>
    </source>
</evidence>
<sequence length="214" mass="24077">MLEPEKDEGDVLKRVGLSVLSNTSYWQRSREEASDAEQQLAQLKREAQLRQARCEGQLENLARDAKEEQERRLISDKISKELASLRQELQRKDELEEERLRHLYRGILGPAKGEVSPLSTAMVEDLRSKHTPLIFSEAKLLSDDVSGASLRPGDGLRVSMPKKARPGALDGPVPFVASRGERGERGERGGRASEAEKLLRVNLARLERLERFGL</sequence>
<accession>A0A9P1DCA6</accession>
<dbReference type="EMBL" id="CAMXCT030003902">
    <property type="protein sequence ID" value="CAL4794167.1"/>
    <property type="molecule type" value="Genomic_DNA"/>
</dbReference>
<evidence type="ECO:0000256" key="1">
    <source>
        <dbReference type="SAM" id="Coils"/>
    </source>
</evidence>
<dbReference type="EMBL" id="CAMXCT020003902">
    <property type="protein sequence ID" value="CAL1160230.1"/>
    <property type="molecule type" value="Genomic_DNA"/>
</dbReference>
<gene>
    <name evidence="3" type="ORF">C1SCF055_LOCUS32455</name>
</gene>
<keyword evidence="1" id="KW-0175">Coiled coil</keyword>
<reference evidence="4" key="2">
    <citation type="submission" date="2024-04" db="EMBL/GenBank/DDBJ databases">
        <authorList>
            <person name="Chen Y."/>
            <person name="Shah S."/>
            <person name="Dougan E. K."/>
            <person name="Thang M."/>
            <person name="Chan C."/>
        </authorList>
    </citation>
    <scope>NUCLEOTIDE SEQUENCE [LARGE SCALE GENOMIC DNA]</scope>
</reference>
<evidence type="ECO:0000313" key="6">
    <source>
        <dbReference type="Proteomes" id="UP001152797"/>
    </source>
</evidence>
<feature type="region of interest" description="Disordered" evidence="2">
    <location>
        <begin position="152"/>
        <end position="193"/>
    </location>
</feature>
<protein>
    <submittedName>
        <fullName evidence="5">Alkyldihydroxyacetonephosphate synthase</fullName>
    </submittedName>
</protein>
<evidence type="ECO:0000313" key="5">
    <source>
        <dbReference type="EMBL" id="CAL4794167.1"/>
    </source>
</evidence>
<dbReference type="EMBL" id="CAMXCT010003902">
    <property type="protein sequence ID" value="CAI4006855.1"/>
    <property type="molecule type" value="Genomic_DNA"/>
</dbReference>
<feature type="compositionally biased region" description="Basic and acidic residues" evidence="2">
    <location>
        <begin position="179"/>
        <end position="193"/>
    </location>
</feature>
<name>A0A9P1DCA6_9DINO</name>
<proteinExistence type="predicted"/>
<reference evidence="3" key="1">
    <citation type="submission" date="2022-10" db="EMBL/GenBank/DDBJ databases">
        <authorList>
            <person name="Chen Y."/>
            <person name="Dougan E. K."/>
            <person name="Chan C."/>
            <person name="Rhodes N."/>
            <person name="Thang M."/>
        </authorList>
    </citation>
    <scope>NUCLEOTIDE SEQUENCE</scope>
</reference>
<evidence type="ECO:0000313" key="4">
    <source>
        <dbReference type="EMBL" id="CAL1160230.1"/>
    </source>
</evidence>
<comment type="caution">
    <text evidence="3">The sequence shown here is derived from an EMBL/GenBank/DDBJ whole genome shotgun (WGS) entry which is preliminary data.</text>
</comment>